<organism evidence="1 2">
    <name type="scientific">Glossina austeni</name>
    <name type="common">Savannah tsetse fly</name>
    <dbReference type="NCBI Taxonomy" id="7395"/>
    <lineage>
        <taxon>Eukaryota</taxon>
        <taxon>Metazoa</taxon>
        <taxon>Ecdysozoa</taxon>
        <taxon>Arthropoda</taxon>
        <taxon>Hexapoda</taxon>
        <taxon>Insecta</taxon>
        <taxon>Pterygota</taxon>
        <taxon>Neoptera</taxon>
        <taxon>Endopterygota</taxon>
        <taxon>Diptera</taxon>
        <taxon>Brachycera</taxon>
        <taxon>Muscomorpha</taxon>
        <taxon>Hippoboscoidea</taxon>
        <taxon>Glossinidae</taxon>
        <taxon>Glossina</taxon>
    </lineage>
</organism>
<dbReference type="Proteomes" id="UP000078200">
    <property type="component" value="Unassembled WGS sequence"/>
</dbReference>
<dbReference type="EnsemblMetazoa" id="GAUT000223-RA">
    <property type="protein sequence ID" value="GAUT000223-PA"/>
    <property type="gene ID" value="GAUT000223"/>
</dbReference>
<protein>
    <submittedName>
        <fullName evidence="1">Uncharacterized protein</fullName>
    </submittedName>
</protein>
<keyword evidence="2" id="KW-1185">Reference proteome</keyword>
<evidence type="ECO:0000313" key="1">
    <source>
        <dbReference type="EnsemblMetazoa" id="GAUT000223-PA"/>
    </source>
</evidence>
<proteinExistence type="predicted"/>
<accession>A0A1A9UCT7</accession>
<reference evidence="1" key="1">
    <citation type="submission" date="2020-05" db="UniProtKB">
        <authorList>
            <consortium name="EnsemblMetazoa"/>
        </authorList>
    </citation>
    <scope>IDENTIFICATION</scope>
    <source>
        <strain evidence="1">TTRI</strain>
    </source>
</reference>
<dbReference type="STRING" id="7395.A0A1A9UCT7"/>
<dbReference type="VEuPathDB" id="VectorBase:GAUT000223"/>
<name>A0A1A9UCT7_GLOAU</name>
<evidence type="ECO:0000313" key="2">
    <source>
        <dbReference type="Proteomes" id="UP000078200"/>
    </source>
</evidence>
<dbReference type="AlphaFoldDB" id="A0A1A9UCT7"/>
<sequence length="210" mass="22789">MDVNVFKVIMQTRNGFKEVKLIMNDCLKKQVMIEDNFSKCKYLEQPELLPHNGRGSPASAIVSVDLTTEKLSTDCGGKASVKASIGTAVYPVPNLKLNNNLNMNNKLNNIPEVVVNSPSSDVYRTHLDVPISIFPLPLVPVAQSIVRIVDSSGAEGTDGLCNHDSVELVAIPAQYSDVDGSLDSIYNILLHAITKSVPTLSDSYSSIYPI</sequence>